<evidence type="ECO:0000313" key="6">
    <source>
        <dbReference type="EMBL" id="KAG5666399.1"/>
    </source>
</evidence>
<reference evidence="6" key="1">
    <citation type="submission" date="2021-03" db="EMBL/GenBank/DDBJ databases">
        <title>Chromosome level genome of the anhydrobiotic midge Polypedilum vanderplanki.</title>
        <authorList>
            <person name="Yoshida Y."/>
            <person name="Kikawada T."/>
            <person name="Gusev O."/>
        </authorList>
    </citation>
    <scope>NUCLEOTIDE SEQUENCE</scope>
    <source>
        <strain evidence="6">NIAS01</strain>
        <tissue evidence="6">Whole body or cell culture</tissue>
    </source>
</reference>
<dbReference type="PROSITE" id="PS51450">
    <property type="entry name" value="LRR"/>
    <property type="match status" value="2"/>
</dbReference>
<comment type="caution">
    <text evidence="6">The sequence shown here is derived from an EMBL/GenBank/DDBJ whole genome shotgun (WGS) entry which is preliminary data.</text>
</comment>
<feature type="compositionally biased region" description="Basic and acidic residues" evidence="3">
    <location>
        <begin position="383"/>
        <end position="394"/>
    </location>
</feature>
<name>A0A9J6B9R7_POLVA</name>
<evidence type="ECO:0000256" key="4">
    <source>
        <dbReference type="SAM" id="Phobius"/>
    </source>
</evidence>
<dbReference type="InterPro" id="IPR050333">
    <property type="entry name" value="SLRP"/>
</dbReference>
<evidence type="ECO:0000256" key="3">
    <source>
        <dbReference type="SAM" id="MobiDB-lite"/>
    </source>
</evidence>
<dbReference type="SMART" id="SM00369">
    <property type="entry name" value="LRR_TYP"/>
    <property type="match status" value="6"/>
</dbReference>
<evidence type="ECO:0000256" key="5">
    <source>
        <dbReference type="SAM" id="SignalP"/>
    </source>
</evidence>
<dbReference type="InterPro" id="IPR001611">
    <property type="entry name" value="Leu-rich_rpt"/>
</dbReference>
<keyword evidence="4" id="KW-0812">Transmembrane</keyword>
<feature type="transmembrane region" description="Helical" evidence="4">
    <location>
        <begin position="337"/>
        <end position="366"/>
    </location>
</feature>
<dbReference type="InterPro" id="IPR003591">
    <property type="entry name" value="Leu-rich_rpt_typical-subtyp"/>
</dbReference>
<keyword evidence="4" id="KW-0472">Membrane</keyword>
<feature type="chain" id="PRO_5039913859" evidence="5">
    <location>
        <begin position="20"/>
        <end position="417"/>
    </location>
</feature>
<keyword evidence="4" id="KW-1133">Transmembrane helix</keyword>
<dbReference type="EMBL" id="JADBJN010000004">
    <property type="protein sequence ID" value="KAG5666399.1"/>
    <property type="molecule type" value="Genomic_DNA"/>
</dbReference>
<dbReference type="PANTHER" id="PTHR45712:SF22">
    <property type="entry name" value="INSULIN-LIKE GROWTH FACTOR-BINDING PROTEIN COMPLEX ACID LABILE SUBUNIT"/>
    <property type="match status" value="1"/>
</dbReference>
<keyword evidence="1" id="KW-0433">Leucine-rich repeat</keyword>
<accession>A0A9J6B9R7</accession>
<dbReference type="OrthoDB" id="676979at2759"/>
<proteinExistence type="predicted"/>
<keyword evidence="5" id="KW-0732">Signal</keyword>
<dbReference type="InterPro" id="IPR032675">
    <property type="entry name" value="LRR_dom_sf"/>
</dbReference>
<dbReference type="AlphaFoldDB" id="A0A9J6B9R7"/>
<evidence type="ECO:0000256" key="2">
    <source>
        <dbReference type="ARBA" id="ARBA00022737"/>
    </source>
</evidence>
<dbReference type="Pfam" id="PF13855">
    <property type="entry name" value="LRR_8"/>
    <property type="match status" value="2"/>
</dbReference>
<keyword evidence="2" id="KW-0677">Repeat</keyword>
<dbReference type="Gene3D" id="3.80.10.10">
    <property type="entry name" value="Ribonuclease Inhibitor"/>
    <property type="match status" value="3"/>
</dbReference>
<gene>
    <name evidence="6" type="ORF">PVAND_014428</name>
</gene>
<dbReference type="Proteomes" id="UP001107558">
    <property type="component" value="Chromosome 4"/>
</dbReference>
<dbReference type="PRINTS" id="PR00019">
    <property type="entry name" value="LEURICHRPT"/>
</dbReference>
<evidence type="ECO:0000256" key="1">
    <source>
        <dbReference type="ARBA" id="ARBA00022614"/>
    </source>
</evidence>
<sequence length="417" mass="47856">MNHLISFIVLSTFISLTFAGQCNYVEKDPYNFICLFSSDANEIFEISGDLPNGVSKNLVKIVEGDEAKRNRLNVLNSVFIDKFSNLKKLNLMNFQIRNVTVDAFTSSSFLMELDLSRNSLKNISLSSPFLKVLNLAHNPILNITNSTFINLPTLSYLDMTNCSIISIHAQSFNNSSLLEYVNLQLNQLRSFNFSVFHNAQHTTREIILSHNLITHLEITRHIELLRLEKLDLSNNYLQEFPMVVIREFINLRELNLAGNRIKILSFNSHSLHLLMTLDVSCNQIFAIDANFVRSFPTIINFIAKNNPCINENMHSDLNRCFEAYKELTENRGSWSNLWLVLLIIGYGFLMSIVITGIIYLIIALIAKKNIKKKPERQVASAPIKEETKEERMHNFEQQTPPPAYREHIDHGNQSVFP</sequence>
<feature type="signal peptide" evidence="5">
    <location>
        <begin position="1"/>
        <end position="19"/>
    </location>
</feature>
<dbReference type="PANTHER" id="PTHR45712">
    <property type="entry name" value="AGAP008170-PA"/>
    <property type="match status" value="1"/>
</dbReference>
<evidence type="ECO:0000313" key="7">
    <source>
        <dbReference type="Proteomes" id="UP001107558"/>
    </source>
</evidence>
<protein>
    <submittedName>
        <fullName evidence="6">Uncharacterized protein</fullName>
    </submittedName>
</protein>
<dbReference type="SUPFAM" id="SSF52058">
    <property type="entry name" value="L domain-like"/>
    <property type="match status" value="1"/>
</dbReference>
<feature type="region of interest" description="Disordered" evidence="3">
    <location>
        <begin position="376"/>
        <end position="417"/>
    </location>
</feature>
<organism evidence="6 7">
    <name type="scientific">Polypedilum vanderplanki</name>
    <name type="common">Sleeping chironomid midge</name>
    <dbReference type="NCBI Taxonomy" id="319348"/>
    <lineage>
        <taxon>Eukaryota</taxon>
        <taxon>Metazoa</taxon>
        <taxon>Ecdysozoa</taxon>
        <taxon>Arthropoda</taxon>
        <taxon>Hexapoda</taxon>
        <taxon>Insecta</taxon>
        <taxon>Pterygota</taxon>
        <taxon>Neoptera</taxon>
        <taxon>Endopterygota</taxon>
        <taxon>Diptera</taxon>
        <taxon>Nematocera</taxon>
        <taxon>Chironomoidea</taxon>
        <taxon>Chironomidae</taxon>
        <taxon>Chironominae</taxon>
        <taxon>Polypedilum</taxon>
        <taxon>Polypedilum</taxon>
    </lineage>
</organism>
<keyword evidence="7" id="KW-1185">Reference proteome</keyword>